<dbReference type="PANTHER" id="PTHR44825">
    <property type="match status" value="1"/>
</dbReference>
<reference evidence="4 5" key="1">
    <citation type="submission" date="2010-03" db="EMBL/GenBank/DDBJ databases">
        <authorList>
            <consortium name="The Broad Institute Genome Sequencing Platform"/>
            <person name="Ward D."/>
            <person name="Earl A."/>
            <person name="Feldgarden M."/>
            <person name="Gevers D."/>
            <person name="Young S."/>
            <person name="Zeng Q."/>
            <person name="Koehrsen M."/>
            <person name="Alvarado L."/>
            <person name="Berlin A.M."/>
            <person name="Borenstein D."/>
            <person name="Chapman S.B."/>
            <person name="Chen Z."/>
            <person name="Engels R."/>
            <person name="Freedman E."/>
            <person name="Gellesch M."/>
            <person name="Goldberg J."/>
            <person name="Griggs A."/>
            <person name="Gujja S."/>
            <person name="Heilman E.R."/>
            <person name="Heiman D.I."/>
            <person name="Hepburn T.A."/>
            <person name="Howarth C."/>
            <person name="Jen D."/>
            <person name="Larson L."/>
            <person name="Mehta T."/>
            <person name="Park D."/>
            <person name="Pearson M."/>
            <person name="Richards J."/>
            <person name="Roberts A."/>
            <person name="Saif S."/>
            <person name="Shea T.D."/>
            <person name="Shenoy N."/>
            <person name="Sisk P."/>
            <person name="Stolte C."/>
            <person name="Sykes S.N."/>
            <person name="Walk T."/>
            <person name="White J."/>
            <person name="Yandava C."/>
            <person name="Izard J."/>
            <person name="Baranova O.V."/>
            <person name="Blanton J.M."/>
            <person name="Tanner A.C."/>
            <person name="Dewhirst F."/>
            <person name="Haas B."/>
            <person name="Nusbaum C."/>
            <person name="Birren B."/>
        </authorList>
    </citation>
    <scope>NUCLEOTIDE SEQUENCE [LARGE SCALE GENOMIC DNA]</scope>
    <source>
        <strain evidence="4 5">ATCC 29453</strain>
    </source>
</reference>
<feature type="region of interest" description="Disordered" evidence="1">
    <location>
        <begin position="180"/>
        <end position="200"/>
    </location>
</feature>
<reference evidence="4 5" key="2">
    <citation type="submission" date="2011-10" db="EMBL/GenBank/DDBJ databases">
        <title>The Genome Sequence of Simonsiella muelleri ATCC 29453.</title>
        <authorList>
            <consortium name="The Broad Institute Genome Sequencing Platform"/>
            <consortium name="The Broad Institute Genome Sequencing Center for Infectious Disease"/>
            <person name="Earl A."/>
            <person name="Ward D."/>
            <person name="Feldgarden M."/>
            <person name="Gevers D."/>
            <person name="Izard J."/>
            <person name="Baranova O.V."/>
            <person name="Blanton J.M."/>
            <person name="Tanner A.C."/>
            <person name="Dewhirst F."/>
            <person name="Young S.K."/>
            <person name="Zeng Q."/>
            <person name="Gargeya S."/>
            <person name="Fitzgerald M."/>
            <person name="Haas B."/>
            <person name="Abouelleil A."/>
            <person name="Alvarado L."/>
            <person name="Arachchi H.M."/>
            <person name="Berlin A."/>
            <person name="Brown A."/>
            <person name="Chapman S.B."/>
            <person name="Chen Z."/>
            <person name="Dunbar C."/>
            <person name="Freedman E."/>
            <person name="Gearin G."/>
            <person name="Goldberg J."/>
            <person name="Griggs A."/>
            <person name="Gujja S."/>
            <person name="Heiman D."/>
            <person name="Howarth C."/>
            <person name="Larson L."/>
            <person name="Lui A."/>
            <person name="MacDonald P.J.P."/>
            <person name="Montmayeur A."/>
            <person name="Murphy C."/>
            <person name="Neiman D."/>
            <person name="Pearson M."/>
            <person name="Priest M."/>
            <person name="Roberts A."/>
            <person name="Saif S."/>
            <person name="Shea T."/>
            <person name="Shenoy N."/>
            <person name="Sisk P."/>
            <person name="Stolte C."/>
            <person name="Sykes S."/>
            <person name="Wortman J."/>
            <person name="Nusbaum C."/>
            <person name="Birren B."/>
        </authorList>
    </citation>
    <scope>NUCLEOTIDE SEQUENCE [LARGE SCALE GENOMIC DNA]</scope>
    <source>
        <strain evidence="4 5">ATCC 29453</strain>
    </source>
</reference>
<feature type="domain" description="J" evidence="3">
    <location>
        <begin position="6"/>
        <end position="70"/>
    </location>
</feature>
<dbReference type="PRINTS" id="PR00625">
    <property type="entry name" value="JDOMAIN"/>
</dbReference>
<dbReference type="Gene3D" id="1.10.287.110">
    <property type="entry name" value="DnaJ domain"/>
    <property type="match status" value="1"/>
</dbReference>
<proteinExistence type="predicted"/>
<dbReference type="STRING" id="641147.HMPREF9021_01061"/>
<evidence type="ECO:0000313" key="4">
    <source>
        <dbReference type="EMBL" id="EFG31227.1"/>
    </source>
</evidence>
<dbReference type="SUPFAM" id="SSF46565">
    <property type="entry name" value="Chaperone J-domain"/>
    <property type="match status" value="1"/>
</dbReference>
<feature type="compositionally biased region" description="Polar residues" evidence="1">
    <location>
        <begin position="180"/>
        <end position="197"/>
    </location>
</feature>
<comment type="caution">
    <text evidence="4">The sequence shown here is derived from an EMBL/GenBank/DDBJ whole genome shotgun (WGS) entry which is preliminary data.</text>
</comment>
<dbReference type="InterPro" id="IPR001623">
    <property type="entry name" value="DnaJ_domain"/>
</dbReference>
<feature type="transmembrane region" description="Helical" evidence="2">
    <location>
        <begin position="129"/>
        <end position="152"/>
    </location>
</feature>
<name>V9HLR1_9NEIS</name>
<keyword evidence="2" id="KW-1133">Transmembrane helix</keyword>
<dbReference type="RefSeq" id="WP_002642036.1">
    <property type="nucleotide sequence ID" value="NZ_CP019448.1"/>
</dbReference>
<keyword evidence="2" id="KW-0812">Transmembrane</keyword>
<dbReference type="PANTHER" id="PTHR44825:SF1">
    <property type="entry name" value="DNAJ HOMOLOG SUBFAMILY C MEMBER 4"/>
    <property type="match status" value="1"/>
</dbReference>
<accession>V9HLR1</accession>
<dbReference type="Proteomes" id="UP000017813">
    <property type="component" value="Unassembled WGS sequence"/>
</dbReference>
<keyword evidence="5" id="KW-1185">Reference proteome</keyword>
<dbReference type="InterPro" id="IPR052763">
    <property type="entry name" value="DnaJ_C4"/>
</dbReference>
<dbReference type="EMBL" id="ADCY02000034">
    <property type="protein sequence ID" value="EFG31227.1"/>
    <property type="molecule type" value="Genomic_DNA"/>
</dbReference>
<dbReference type="AlphaFoldDB" id="V9HLR1"/>
<evidence type="ECO:0000256" key="2">
    <source>
        <dbReference type="SAM" id="Phobius"/>
    </source>
</evidence>
<evidence type="ECO:0000256" key="1">
    <source>
        <dbReference type="SAM" id="MobiDB-lite"/>
    </source>
</evidence>
<gene>
    <name evidence="4" type="ORF">HMPREF9021_01061</name>
</gene>
<dbReference type="Pfam" id="PF00226">
    <property type="entry name" value="DnaJ"/>
    <property type="match status" value="1"/>
</dbReference>
<dbReference type="SMART" id="SM00271">
    <property type="entry name" value="DnaJ"/>
    <property type="match status" value="1"/>
</dbReference>
<sequence length="307" mass="35729">MHHIHTHYDNLQLTQNATDAEIRQAYRRLSKKYHPDLSDDPDAHRIMQIVNRAYEVLSNPQSRAEHDKWITMQYLQQQQTVVQAQSITYYDTEENEEPHYPQPKRQTHHAYQTDYFSTHQQHQSSYKRILMGLLAISVVLFGLVIWQGWGWLQKTQLLSLIFHDNVPTQQVNVTENGEFAPTSNENESYTRPNTAPNGNPFPEDSNYVEGYPVISGMGNGKLVIENVRNSSDVFAQLYEKNSPQPIRTFFILERDQMTLNQLDAGEYFVRYYQLDNGEYLDSESISLVRNQSATIYLQRGKAPQNNP</sequence>
<dbReference type="HOGENOM" id="CLU_049164_1_0_4"/>
<evidence type="ECO:0000259" key="3">
    <source>
        <dbReference type="PROSITE" id="PS50076"/>
    </source>
</evidence>
<protein>
    <recommendedName>
        <fullName evidence="3">J domain-containing protein</fullName>
    </recommendedName>
</protein>
<evidence type="ECO:0000313" key="5">
    <source>
        <dbReference type="Proteomes" id="UP000017813"/>
    </source>
</evidence>
<dbReference type="OrthoDB" id="8960697at2"/>
<dbReference type="eggNOG" id="COG0484">
    <property type="taxonomic scope" value="Bacteria"/>
</dbReference>
<keyword evidence="2" id="KW-0472">Membrane</keyword>
<dbReference type="CDD" id="cd06257">
    <property type="entry name" value="DnaJ"/>
    <property type="match status" value="1"/>
</dbReference>
<organism evidence="4 5">
    <name type="scientific">Simonsiella muelleri ATCC 29453</name>
    <dbReference type="NCBI Taxonomy" id="641147"/>
    <lineage>
        <taxon>Bacteria</taxon>
        <taxon>Pseudomonadati</taxon>
        <taxon>Pseudomonadota</taxon>
        <taxon>Betaproteobacteria</taxon>
        <taxon>Neisseriales</taxon>
        <taxon>Neisseriaceae</taxon>
        <taxon>Simonsiella</taxon>
    </lineage>
</organism>
<dbReference type="PROSITE" id="PS50076">
    <property type="entry name" value="DNAJ_2"/>
    <property type="match status" value="1"/>
</dbReference>
<dbReference type="InterPro" id="IPR036869">
    <property type="entry name" value="J_dom_sf"/>
</dbReference>
<dbReference type="KEGG" id="smur:BWP33_05225"/>